<gene>
    <name evidence="3" type="ORF">ACFY8O_12135</name>
</gene>
<evidence type="ECO:0000256" key="2">
    <source>
        <dbReference type="SAM" id="SignalP"/>
    </source>
</evidence>
<name>A0ABW6X3L1_9ACTN</name>
<keyword evidence="4" id="KW-1185">Reference proteome</keyword>
<evidence type="ECO:0000313" key="4">
    <source>
        <dbReference type="Proteomes" id="UP001602322"/>
    </source>
</evidence>
<keyword evidence="2" id="KW-0732">Signal</keyword>
<dbReference type="InterPro" id="IPR029046">
    <property type="entry name" value="LolA/LolB/LppX"/>
</dbReference>
<dbReference type="EMBL" id="JBIBEG010000002">
    <property type="protein sequence ID" value="MFF5896663.1"/>
    <property type="molecule type" value="Genomic_DNA"/>
</dbReference>
<comment type="caution">
    <text evidence="3">The sequence shown here is derived from an EMBL/GenBank/DDBJ whole genome shotgun (WGS) entry which is preliminary data.</text>
</comment>
<dbReference type="Gene3D" id="2.50.20.20">
    <property type="match status" value="1"/>
</dbReference>
<dbReference type="PROSITE" id="PS51257">
    <property type="entry name" value="PROKAR_LIPOPROTEIN"/>
    <property type="match status" value="1"/>
</dbReference>
<accession>A0ABW6X3L1</accession>
<dbReference type="RefSeq" id="WP_387900915.1">
    <property type="nucleotide sequence ID" value="NZ_JBIBEG010000002.1"/>
</dbReference>
<protein>
    <recommendedName>
        <fullName evidence="5">Lipoprotein</fullName>
    </recommendedName>
</protein>
<dbReference type="SUPFAM" id="SSF89392">
    <property type="entry name" value="Prokaryotic lipoproteins and lipoprotein localization factors"/>
    <property type="match status" value="1"/>
</dbReference>
<organism evidence="3 4">
    <name type="scientific">Streptomyces argenteolus</name>
    <dbReference type="NCBI Taxonomy" id="67274"/>
    <lineage>
        <taxon>Bacteria</taxon>
        <taxon>Bacillati</taxon>
        <taxon>Actinomycetota</taxon>
        <taxon>Actinomycetes</taxon>
        <taxon>Kitasatosporales</taxon>
        <taxon>Streptomycetaceae</taxon>
        <taxon>Streptomyces</taxon>
    </lineage>
</organism>
<evidence type="ECO:0000313" key="3">
    <source>
        <dbReference type="EMBL" id="MFF5896663.1"/>
    </source>
</evidence>
<evidence type="ECO:0000256" key="1">
    <source>
        <dbReference type="SAM" id="MobiDB-lite"/>
    </source>
</evidence>
<sequence length="232" mass="24853">MRTVHRTTAGALTSLLAGAALVGCGGEGAGPAQKSASELLDEANARMEKLSSLTIEISNTVGEDRVTWRMTTDLKSRCQVRNTFSRSGTLEQIRIGETDYVRPDKAYLEAWSGNDLGAAHPGTWAKVPVSRAREGDGLSRCTRPFESFGTAKKGEATRIDGREALGLDVTDPADKEGTYTFYVATEGEPHLLKAVYRSGKQVTTTSFSDFDEPLDIRPPASADVLDPGEPAG</sequence>
<reference evidence="3 4" key="1">
    <citation type="submission" date="2024-10" db="EMBL/GenBank/DDBJ databases">
        <title>The Natural Products Discovery Center: Release of the First 8490 Sequenced Strains for Exploring Actinobacteria Biosynthetic Diversity.</title>
        <authorList>
            <person name="Kalkreuter E."/>
            <person name="Kautsar S.A."/>
            <person name="Yang D."/>
            <person name="Bader C.D."/>
            <person name="Teijaro C.N."/>
            <person name="Fluegel L."/>
            <person name="Davis C.M."/>
            <person name="Simpson J.R."/>
            <person name="Lauterbach L."/>
            <person name="Steele A.D."/>
            <person name="Gui C."/>
            <person name="Meng S."/>
            <person name="Li G."/>
            <person name="Viehrig K."/>
            <person name="Ye F."/>
            <person name="Su P."/>
            <person name="Kiefer A.F."/>
            <person name="Nichols A."/>
            <person name="Cepeda A.J."/>
            <person name="Yan W."/>
            <person name="Fan B."/>
            <person name="Jiang Y."/>
            <person name="Adhikari A."/>
            <person name="Zheng C.-J."/>
            <person name="Schuster L."/>
            <person name="Cowan T.M."/>
            <person name="Smanski M.J."/>
            <person name="Chevrette M.G."/>
            <person name="De Carvalho L.P.S."/>
            <person name="Shen B."/>
        </authorList>
    </citation>
    <scope>NUCLEOTIDE SEQUENCE [LARGE SCALE GENOMIC DNA]</scope>
    <source>
        <strain evidence="3 4">NPDC012540</strain>
    </source>
</reference>
<feature type="signal peptide" evidence="2">
    <location>
        <begin position="1"/>
        <end position="19"/>
    </location>
</feature>
<dbReference type="Proteomes" id="UP001602322">
    <property type="component" value="Unassembled WGS sequence"/>
</dbReference>
<evidence type="ECO:0008006" key="5">
    <source>
        <dbReference type="Google" id="ProtNLM"/>
    </source>
</evidence>
<proteinExistence type="predicted"/>
<feature type="region of interest" description="Disordered" evidence="1">
    <location>
        <begin position="208"/>
        <end position="232"/>
    </location>
</feature>
<feature type="chain" id="PRO_5047031375" description="Lipoprotein" evidence="2">
    <location>
        <begin position="20"/>
        <end position="232"/>
    </location>
</feature>